<name>A0A915Q677_9BILA</name>
<dbReference type="PANTHER" id="PTHR21724">
    <property type="entry name" value="SHKT DOMAIN-CONTAINING PROTEIN"/>
    <property type="match status" value="1"/>
</dbReference>
<keyword evidence="2" id="KW-0732">Signal</keyword>
<protein>
    <submittedName>
        <fullName evidence="5">ShKT domain-containing protein</fullName>
    </submittedName>
</protein>
<sequence>MLSTLLHLIINLLLVQLINSQAEKCDCEDEYGTPFCDGIENKDNECYIGGNKQKLSAKGTHCAKSCDTCCKLPRFQCEDRIVRLNCASIKANGLCKTANSALLSLISAECPKTCGLCGRECADTNVIICSILKSNCDNEESRKVCPKTCKVCQSPNLCFDTTEHCASAKNRCNDPILKPLMQSTCNETCGFCQSESSTKQPDVEVCADTDPRCAAWAANGFCTNPFYKPFIKDCLKTCRLCV</sequence>
<feature type="domain" description="ShKT" evidence="3">
    <location>
        <begin position="77"/>
        <end position="117"/>
    </location>
</feature>
<evidence type="ECO:0000259" key="3">
    <source>
        <dbReference type="PROSITE" id="PS51670"/>
    </source>
</evidence>
<feature type="domain" description="ShKT" evidence="3">
    <location>
        <begin position="158"/>
        <end position="192"/>
    </location>
</feature>
<dbReference type="PROSITE" id="PS51670">
    <property type="entry name" value="SHKT"/>
    <property type="match status" value="3"/>
</dbReference>
<dbReference type="SMART" id="SM00254">
    <property type="entry name" value="ShKT"/>
    <property type="match status" value="5"/>
</dbReference>
<dbReference type="InterPro" id="IPR003582">
    <property type="entry name" value="ShKT_dom"/>
</dbReference>
<evidence type="ECO:0000313" key="4">
    <source>
        <dbReference type="Proteomes" id="UP000887581"/>
    </source>
</evidence>
<dbReference type="Proteomes" id="UP000887581">
    <property type="component" value="Unplaced"/>
</dbReference>
<dbReference type="Pfam" id="PF01549">
    <property type="entry name" value="ShK"/>
    <property type="match status" value="4"/>
</dbReference>
<evidence type="ECO:0000256" key="1">
    <source>
        <dbReference type="PROSITE-ProRule" id="PRU01005"/>
    </source>
</evidence>
<keyword evidence="4" id="KW-1185">Reference proteome</keyword>
<feature type="disulfide bond" evidence="1">
    <location>
        <begin position="158"/>
        <end position="192"/>
    </location>
</feature>
<keyword evidence="1" id="KW-1015">Disulfide bond</keyword>
<comment type="caution">
    <text evidence="1">Lacks conserved residue(s) required for the propagation of feature annotation.</text>
</comment>
<dbReference type="AlphaFoldDB" id="A0A915Q677"/>
<reference evidence="5" key="1">
    <citation type="submission" date="2022-11" db="UniProtKB">
        <authorList>
            <consortium name="WormBaseParasite"/>
        </authorList>
    </citation>
    <scope>IDENTIFICATION</scope>
</reference>
<organism evidence="4 5">
    <name type="scientific">Setaria digitata</name>
    <dbReference type="NCBI Taxonomy" id="48799"/>
    <lineage>
        <taxon>Eukaryota</taxon>
        <taxon>Metazoa</taxon>
        <taxon>Ecdysozoa</taxon>
        <taxon>Nematoda</taxon>
        <taxon>Chromadorea</taxon>
        <taxon>Rhabditida</taxon>
        <taxon>Spirurina</taxon>
        <taxon>Spiruromorpha</taxon>
        <taxon>Filarioidea</taxon>
        <taxon>Setariidae</taxon>
        <taxon>Setaria</taxon>
    </lineage>
</organism>
<dbReference type="PANTHER" id="PTHR21724:SF109">
    <property type="entry name" value="SHKT DOMAIN-CONTAINING PROTEIN"/>
    <property type="match status" value="1"/>
</dbReference>
<evidence type="ECO:0000313" key="5">
    <source>
        <dbReference type="WBParaSite" id="sdigi.contig893.g9960.t1"/>
    </source>
</evidence>
<accession>A0A915Q677</accession>
<dbReference type="Gene3D" id="1.10.10.1870">
    <property type="entry name" value="ShTK domain-like"/>
    <property type="match status" value="1"/>
</dbReference>
<dbReference type="WBParaSite" id="sdigi.contig893.g9960.t1">
    <property type="protein sequence ID" value="sdigi.contig893.g9960.t1"/>
    <property type="gene ID" value="sdigi.contig893.g9960"/>
</dbReference>
<feature type="domain" description="ShKT" evidence="3">
    <location>
        <begin position="206"/>
        <end position="241"/>
    </location>
</feature>
<proteinExistence type="predicted"/>
<dbReference type="Gene3D" id="1.10.10.1940">
    <property type="match status" value="2"/>
</dbReference>
<feature type="chain" id="PRO_5037502215" evidence="2">
    <location>
        <begin position="21"/>
        <end position="242"/>
    </location>
</feature>
<feature type="signal peptide" evidence="2">
    <location>
        <begin position="1"/>
        <end position="20"/>
    </location>
</feature>
<evidence type="ECO:0000256" key="2">
    <source>
        <dbReference type="SAM" id="SignalP"/>
    </source>
</evidence>